<evidence type="ECO:0000313" key="7">
    <source>
        <dbReference type="Proteomes" id="UP000509626"/>
    </source>
</evidence>
<dbReference type="Gene3D" id="3.40.50.1000">
    <property type="entry name" value="HAD superfamily/HAD-like"/>
    <property type="match status" value="1"/>
</dbReference>
<evidence type="ECO:0000256" key="2">
    <source>
        <dbReference type="ARBA" id="ARBA00007958"/>
    </source>
</evidence>
<dbReference type="GO" id="GO:0044281">
    <property type="term" value="P:small molecule metabolic process"/>
    <property type="evidence" value="ECO:0007669"/>
    <property type="project" value="UniProtKB-ARBA"/>
</dbReference>
<dbReference type="SFLD" id="SFLDS00003">
    <property type="entry name" value="Haloacid_Dehalogenase"/>
    <property type="match status" value="1"/>
</dbReference>
<dbReference type="EMBL" id="CP058579">
    <property type="protein sequence ID" value="QLG63243.1"/>
    <property type="molecule type" value="Genomic_DNA"/>
</dbReference>
<dbReference type="InterPro" id="IPR036412">
    <property type="entry name" value="HAD-like_sf"/>
</dbReference>
<keyword evidence="7" id="KW-1185">Reference proteome</keyword>
<dbReference type="InterPro" id="IPR023214">
    <property type="entry name" value="HAD_sf"/>
</dbReference>
<gene>
    <name evidence="6" type="ORF">HUG12_16495</name>
</gene>
<evidence type="ECO:0000256" key="4">
    <source>
        <dbReference type="ARBA" id="ARBA00022842"/>
    </source>
</evidence>
<dbReference type="InterPro" id="IPR006439">
    <property type="entry name" value="HAD-SF_hydro_IA"/>
</dbReference>
<keyword evidence="4" id="KW-0460">Magnesium</keyword>
<dbReference type="Gene3D" id="1.20.120.710">
    <property type="entry name" value="Haloacid dehalogenase hydrolase-like domain"/>
    <property type="match status" value="1"/>
</dbReference>
<dbReference type="SUPFAM" id="SSF56784">
    <property type="entry name" value="HAD-like"/>
    <property type="match status" value="1"/>
</dbReference>
<evidence type="ECO:0000256" key="5">
    <source>
        <dbReference type="SAM" id="MobiDB-lite"/>
    </source>
</evidence>
<evidence type="ECO:0000256" key="1">
    <source>
        <dbReference type="ARBA" id="ARBA00001946"/>
    </source>
</evidence>
<name>A0A7D5QHW3_9EURY</name>
<protein>
    <submittedName>
        <fullName evidence="6">HAD family hydrolase</fullName>
    </submittedName>
</protein>
<dbReference type="OrthoDB" id="27736at2157"/>
<dbReference type="RefSeq" id="WP_179269828.1">
    <property type="nucleotide sequence ID" value="NZ_CP058579.1"/>
</dbReference>
<dbReference type="PANTHER" id="PTHR46470:SF4">
    <property type="entry name" value="5-AMINO-6-(5-PHOSPHO-D-RIBITYLAMINO)URACIL PHOSPHATASE YIGB"/>
    <property type="match status" value="1"/>
</dbReference>
<organism evidence="6 7">
    <name type="scientific">Halorarum salinum</name>
    <dbReference type="NCBI Taxonomy" id="2743089"/>
    <lineage>
        <taxon>Archaea</taxon>
        <taxon>Methanobacteriati</taxon>
        <taxon>Methanobacteriota</taxon>
        <taxon>Stenosarchaea group</taxon>
        <taxon>Halobacteria</taxon>
        <taxon>Halobacteriales</taxon>
        <taxon>Haloferacaceae</taxon>
        <taxon>Halorarum</taxon>
    </lineage>
</organism>
<comment type="similarity">
    <text evidence="2">Belongs to the HAD-like hydrolase superfamily.</text>
</comment>
<dbReference type="GO" id="GO:0016787">
    <property type="term" value="F:hydrolase activity"/>
    <property type="evidence" value="ECO:0007669"/>
    <property type="project" value="UniProtKB-KW"/>
</dbReference>
<dbReference type="AlphaFoldDB" id="A0A7D5QHW3"/>
<feature type="region of interest" description="Disordered" evidence="5">
    <location>
        <begin position="191"/>
        <end position="219"/>
    </location>
</feature>
<dbReference type="NCBIfam" id="TIGR01549">
    <property type="entry name" value="HAD-SF-IA-v1"/>
    <property type="match status" value="1"/>
</dbReference>
<keyword evidence="3 6" id="KW-0378">Hydrolase</keyword>
<dbReference type="NCBIfam" id="TIGR01509">
    <property type="entry name" value="HAD-SF-IA-v3"/>
    <property type="match status" value="1"/>
</dbReference>
<reference evidence="6 7" key="1">
    <citation type="submission" date="2020-06" db="EMBL/GenBank/DDBJ databases">
        <title>NJ-3-1, isolated from saline soil.</title>
        <authorList>
            <person name="Cui H.L."/>
            <person name="Shi X."/>
        </authorList>
    </citation>
    <scope>NUCLEOTIDE SEQUENCE [LARGE SCALE GENOMIC DNA]</scope>
    <source>
        <strain evidence="6 7">NJ-3-1</strain>
    </source>
</reference>
<dbReference type="KEGG" id="halu:HUG12_16495"/>
<dbReference type="PANTHER" id="PTHR46470">
    <property type="entry name" value="N-ACYLNEURAMINATE-9-PHOSPHATASE"/>
    <property type="match status" value="1"/>
</dbReference>
<dbReference type="InterPro" id="IPR051400">
    <property type="entry name" value="HAD-like_hydrolase"/>
</dbReference>
<comment type="cofactor">
    <cofactor evidence="1">
        <name>Mg(2+)</name>
        <dbReference type="ChEBI" id="CHEBI:18420"/>
    </cofactor>
</comment>
<sequence length="219" mass="23247">MTVLFDLDGTLCVRDQSFDALLDEAFGSAGVARYCDPADLASAAEVIDPAESDVDFHRRCLRVAAERAGVEAHADSIARAYDAALDHTAVSFRDGAADALRAAIDSERRVGLVTNGARGTQRTKLDALGIADRFETHVYADPEMGVKPDPYPFERALDGLEADPAATTYVGDSLRADVAGANALGMETVWTPVGDSTRDPDDPEPDHTLASLSELPGLL</sequence>
<evidence type="ECO:0000313" key="6">
    <source>
        <dbReference type="EMBL" id="QLG63243.1"/>
    </source>
</evidence>
<accession>A0A7D5QHW3</accession>
<dbReference type="GeneID" id="56039092"/>
<dbReference type="Pfam" id="PF00702">
    <property type="entry name" value="Hydrolase"/>
    <property type="match status" value="1"/>
</dbReference>
<evidence type="ECO:0000256" key="3">
    <source>
        <dbReference type="ARBA" id="ARBA00022801"/>
    </source>
</evidence>
<proteinExistence type="inferred from homology"/>
<dbReference type="SFLD" id="SFLDG01129">
    <property type="entry name" value="C1.5:_HAD__Beta-PGM__Phosphata"/>
    <property type="match status" value="1"/>
</dbReference>
<dbReference type="Proteomes" id="UP000509626">
    <property type="component" value="Chromosome"/>
</dbReference>